<reference evidence="2" key="1">
    <citation type="journal article" date="2020" name="Fungal Divers.">
        <title>Resolving the Mortierellaceae phylogeny through synthesis of multi-gene phylogenetics and phylogenomics.</title>
        <authorList>
            <person name="Vandepol N."/>
            <person name="Liber J."/>
            <person name="Desiro A."/>
            <person name="Na H."/>
            <person name="Kennedy M."/>
            <person name="Barry K."/>
            <person name="Grigoriev I.V."/>
            <person name="Miller A.N."/>
            <person name="O'Donnell K."/>
            <person name="Stajich J.E."/>
            <person name="Bonito G."/>
        </authorList>
    </citation>
    <scope>NUCLEOTIDE SEQUENCE</scope>
    <source>
        <strain evidence="2">KOD948</strain>
    </source>
</reference>
<evidence type="ECO:0000313" key="2">
    <source>
        <dbReference type="EMBL" id="KAG0253743.1"/>
    </source>
</evidence>
<evidence type="ECO:0000256" key="1">
    <source>
        <dbReference type="SAM" id="Coils"/>
    </source>
</evidence>
<name>A0A9P6PVB3_9FUNG</name>
<dbReference type="Proteomes" id="UP000726737">
    <property type="component" value="Unassembled WGS sequence"/>
</dbReference>
<dbReference type="OrthoDB" id="2289094at2759"/>
<dbReference type="EMBL" id="JAAAJA010000441">
    <property type="protein sequence ID" value="KAG0253743.1"/>
    <property type="molecule type" value="Genomic_DNA"/>
</dbReference>
<feature type="coiled-coil region" evidence="1">
    <location>
        <begin position="115"/>
        <end position="142"/>
    </location>
</feature>
<sequence>RLRLEHEQKIKELIQKQLERQAEKNAALTSIRQELAASIQKCRENAPLRQKLDETLALHATTVKELNRIHEDKLYSLAQELQVAKQERITTRSGTTDQVQESYRLDLMGIKKTHQHELDQLLTEHQEEVDAAQTQFEAQMKQAVEEHEAELRERFDMELTQIKASHANLLKNHTGSQSGTMEMLQDRHLRALGEVSVKIEKEHTQYLGTLQNKQRTDISEQGTKYNERVLALNGKIKALKEKHVTDMASLKDKADVESEALKKEHATEIADRSEKHEKELKVLEVSTKDKMQLELDQVQKSFGAFVSDIQGRQENAMKALETSYETRIAELIVNHEDRVRELENDANERVHDSLERVETEFEQDEERMSAEQDKMLGELRTQHDAAIVGLEERLTKAEEEAQEAVDTKKKIKKEYEAELSEVKMDLEAQLSTIKISIETLISSHDADNKNREEAIQAANARRIADLKAAYDKDLKEALAKKETAWKARNAKVEEEIQKVRANLAKISSQRAQAAEQVDSENAHLMKEHSKDIERLKKEHNMKVEQYKQRAQQRKAELTRTQEQNADTHGGKLADLMTSHHQELEAIEEQQEALLKVKMQEGKNRIVALNKAIENLKANSGHAAVSSQDVKKAINELAERKRLNETLKNENKQLMMVMKQLQDAMPSM</sequence>
<accession>A0A9P6PVB3</accession>
<gene>
    <name evidence="2" type="ORF">BG011_006202</name>
</gene>
<evidence type="ECO:0000313" key="3">
    <source>
        <dbReference type="Proteomes" id="UP000726737"/>
    </source>
</evidence>
<feature type="non-terminal residue" evidence="2">
    <location>
        <position position="667"/>
    </location>
</feature>
<organism evidence="2 3">
    <name type="scientific">Mortierella polycephala</name>
    <dbReference type="NCBI Taxonomy" id="41804"/>
    <lineage>
        <taxon>Eukaryota</taxon>
        <taxon>Fungi</taxon>
        <taxon>Fungi incertae sedis</taxon>
        <taxon>Mucoromycota</taxon>
        <taxon>Mortierellomycotina</taxon>
        <taxon>Mortierellomycetes</taxon>
        <taxon>Mortierellales</taxon>
        <taxon>Mortierellaceae</taxon>
        <taxon>Mortierella</taxon>
    </lineage>
</organism>
<comment type="caution">
    <text evidence="2">The sequence shown here is derived from an EMBL/GenBank/DDBJ whole genome shotgun (WGS) entry which is preliminary data.</text>
</comment>
<feature type="coiled-coil region" evidence="1">
    <location>
        <begin position="482"/>
        <end position="563"/>
    </location>
</feature>
<dbReference type="AlphaFoldDB" id="A0A9P6PVB3"/>
<feature type="coiled-coil region" evidence="1">
    <location>
        <begin position="598"/>
        <end position="663"/>
    </location>
</feature>
<feature type="coiled-coil region" evidence="1">
    <location>
        <begin position="347"/>
        <end position="432"/>
    </location>
</feature>
<proteinExistence type="predicted"/>
<keyword evidence="3" id="KW-1185">Reference proteome</keyword>
<keyword evidence="1" id="KW-0175">Coiled coil</keyword>
<protein>
    <submittedName>
        <fullName evidence="2">Uncharacterized protein</fullName>
    </submittedName>
</protein>